<organism evidence="15 16">
    <name type="scientific">Agromyces flavus</name>
    <dbReference type="NCBI Taxonomy" id="589382"/>
    <lineage>
        <taxon>Bacteria</taxon>
        <taxon>Bacillati</taxon>
        <taxon>Actinomycetota</taxon>
        <taxon>Actinomycetes</taxon>
        <taxon>Micrococcales</taxon>
        <taxon>Microbacteriaceae</taxon>
        <taxon>Agromyces</taxon>
    </lineage>
</organism>
<evidence type="ECO:0000256" key="12">
    <source>
        <dbReference type="SAM" id="SignalP"/>
    </source>
</evidence>
<dbReference type="InterPro" id="IPR015168">
    <property type="entry name" value="SsuA/THI5"/>
</dbReference>
<name>A0A1H1ZH95_9MICO</name>
<reference evidence="16" key="2">
    <citation type="submission" date="2016-10" db="EMBL/GenBank/DDBJ databases">
        <authorList>
            <person name="Varghese N."/>
            <person name="Submissions S."/>
        </authorList>
    </citation>
    <scope>NUCLEOTIDE SEQUENCE [LARGE SCALE GENOMIC DNA]</scope>
    <source>
        <strain evidence="16">CPCC 202695</strain>
    </source>
</reference>
<evidence type="ECO:0000256" key="9">
    <source>
        <dbReference type="ARBA" id="ARBA00023004"/>
    </source>
</evidence>
<protein>
    <recommendedName>
        <fullName evidence="10">Thiamine pyrimidine synthase</fullName>
    </recommendedName>
</protein>
<evidence type="ECO:0000256" key="4">
    <source>
        <dbReference type="ARBA" id="ARBA00011738"/>
    </source>
</evidence>
<dbReference type="OrthoDB" id="174578at2"/>
<dbReference type="Pfam" id="PF09084">
    <property type="entry name" value="NMT1"/>
    <property type="match status" value="1"/>
</dbReference>
<dbReference type="STRING" id="589382.SAMN04489721_3173"/>
<dbReference type="Proteomes" id="UP000893823">
    <property type="component" value="Unassembled WGS sequence"/>
</dbReference>
<dbReference type="PANTHER" id="PTHR31528:SF1">
    <property type="entry name" value="4-AMINO-5-HYDROXYMETHYL-2-METHYLPYRIMIDINE PHOSPHATE SYNTHASE THI11-RELATED"/>
    <property type="match status" value="1"/>
</dbReference>
<comment type="function">
    <text evidence="1">Responsible for the formation of the pyrimidine heterocycle in the thiamine biosynthesis pathway. Catalyzes the formation of hydroxymethylpyrimidine phosphate (HMP-P) from histidine and pyridoxal phosphate (PLP). The protein uses PLP and the active site histidine to form HMP-P, generating an inactive enzyme. The enzyme can only undergo a single turnover, which suggests it is a suicide enzyme.</text>
</comment>
<dbReference type="GO" id="GO:0016740">
    <property type="term" value="F:transferase activity"/>
    <property type="evidence" value="ECO:0007669"/>
    <property type="project" value="UniProtKB-KW"/>
</dbReference>
<feature type="signal peptide" evidence="12">
    <location>
        <begin position="1"/>
        <end position="21"/>
    </location>
</feature>
<comment type="similarity">
    <text evidence="3">Belongs to the NMT1/THI5 family.</text>
</comment>
<keyword evidence="9" id="KW-0408">Iron</keyword>
<feature type="domain" description="SsuA/THI5-like" evidence="13">
    <location>
        <begin position="56"/>
        <end position="276"/>
    </location>
</feature>
<evidence type="ECO:0000256" key="11">
    <source>
        <dbReference type="ARBA" id="ARBA00048179"/>
    </source>
</evidence>
<dbReference type="PANTHER" id="PTHR31528">
    <property type="entry name" value="4-AMINO-5-HYDROXYMETHYL-2-METHYLPYRIMIDINE PHOSPHATE SYNTHASE THI11-RELATED"/>
    <property type="match status" value="1"/>
</dbReference>
<reference evidence="14" key="3">
    <citation type="submission" date="2022-06" db="EMBL/GenBank/DDBJ databases">
        <title>Genomic Encyclopedia of Type Strains, Phase III (KMG-III): the genomes of soil and plant-associated and newly described type strains.</title>
        <authorList>
            <person name="Whitman W."/>
        </authorList>
    </citation>
    <scope>NUCLEOTIDE SEQUENCE</scope>
    <source>
        <strain evidence="14">CPCC 202695</strain>
    </source>
</reference>
<dbReference type="SUPFAM" id="SSF53850">
    <property type="entry name" value="Periplasmic binding protein-like II"/>
    <property type="match status" value="1"/>
</dbReference>
<dbReference type="AlphaFoldDB" id="A0A1H1ZH95"/>
<dbReference type="Proteomes" id="UP000199482">
    <property type="component" value="Chromosome I"/>
</dbReference>
<keyword evidence="8" id="KW-0784">Thiamine biosynthesis</keyword>
<evidence type="ECO:0000256" key="2">
    <source>
        <dbReference type="ARBA" id="ARBA00004948"/>
    </source>
</evidence>
<evidence type="ECO:0000256" key="1">
    <source>
        <dbReference type="ARBA" id="ARBA00003469"/>
    </source>
</evidence>
<accession>A0A1H1ZH95</accession>
<comment type="pathway">
    <text evidence="2">Cofactor biosynthesis; thiamine diphosphate biosynthesis.</text>
</comment>
<keyword evidence="6" id="KW-0479">Metal-binding</keyword>
<evidence type="ECO:0000256" key="3">
    <source>
        <dbReference type="ARBA" id="ARBA00009406"/>
    </source>
</evidence>
<proteinExistence type="inferred from homology"/>
<comment type="catalytic activity">
    <reaction evidence="11">
        <text>N(6)-(pyridoxal phosphate)-L-lysyl-[4-amino-5-hydroxymethyl-2-methylpyrimidine phosphate synthase] + L-histidyl-[4-amino-5-hydroxymethyl-2-methylpyrimidine phosphate synthase] + 2 Fe(3+) + 4 H2O = L-lysyl-[4-amino-5-hydroxymethyl-2-methylpyrimidine phosphate synthase] + (2S)-2-amino-5-hydroxy-4-oxopentanoyl-[4-amino-5-hydroxymethyl-2-methylpyrimidine phosphate synthase] + 4-amino-2-methyl-5-(phosphooxymethyl)pyrimidine + 3-oxopropanoate + 2 Fe(2+) + 2 H(+)</text>
        <dbReference type="Rhea" id="RHEA:65756"/>
        <dbReference type="Rhea" id="RHEA-COMP:16892"/>
        <dbReference type="Rhea" id="RHEA-COMP:16893"/>
        <dbReference type="Rhea" id="RHEA-COMP:16894"/>
        <dbReference type="Rhea" id="RHEA-COMP:16895"/>
        <dbReference type="ChEBI" id="CHEBI:15377"/>
        <dbReference type="ChEBI" id="CHEBI:15378"/>
        <dbReference type="ChEBI" id="CHEBI:29033"/>
        <dbReference type="ChEBI" id="CHEBI:29034"/>
        <dbReference type="ChEBI" id="CHEBI:29969"/>
        <dbReference type="ChEBI" id="CHEBI:29979"/>
        <dbReference type="ChEBI" id="CHEBI:33190"/>
        <dbReference type="ChEBI" id="CHEBI:58354"/>
        <dbReference type="ChEBI" id="CHEBI:143915"/>
        <dbReference type="ChEBI" id="CHEBI:157692"/>
    </reaction>
    <physiologicalReaction direction="left-to-right" evidence="11">
        <dbReference type="Rhea" id="RHEA:65757"/>
    </physiologicalReaction>
</comment>
<evidence type="ECO:0000259" key="13">
    <source>
        <dbReference type="Pfam" id="PF09084"/>
    </source>
</evidence>
<dbReference type="EMBL" id="SODL02000002">
    <property type="protein sequence ID" value="MCP2367094.1"/>
    <property type="molecule type" value="Genomic_DNA"/>
</dbReference>
<evidence type="ECO:0000256" key="8">
    <source>
        <dbReference type="ARBA" id="ARBA00022977"/>
    </source>
</evidence>
<gene>
    <name evidence="14" type="ORF">BCL57_001248</name>
    <name evidence="15" type="ORF">SAMN04489721_3173</name>
</gene>
<keyword evidence="12" id="KW-0732">Signal</keyword>
<evidence type="ECO:0000313" key="16">
    <source>
        <dbReference type="Proteomes" id="UP000199482"/>
    </source>
</evidence>
<dbReference type="GO" id="GO:0009228">
    <property type="term" value="P:thiamine biosynthetic process"/>
    <property type="evidence" value="ECO:0007669"/>
    <property type="project" value="UniProtKB-KW"/>
</dbReference>
<evidence type="ECO:0000256" key="10">
    <source>
        <dbReference type="ARBA" id="ARBA00033171"/>
    </source>
</evidence>
<reference evidence="15" key="1">
    <citation type="submission" date="2016-10" db="EMBL/GenBank/DDBJ databases">
        <authorList>
            <person name="de Groot N.N."/>
        </authorList>
    </citation>
    <scope>NUCLEOTIDE SEQUENCE [LARGE SCALE GENOMIC DNA]</scope>
    <source>
        <strain evidence="15">CPCC 202695</strain>
    </source>
</reference>
<dbReference type="InterPro" id="IPR027939">
    <property type="entry name" value="NMT1/THI5"/>
</dbReference>
<evidence type="ECO:0000256" key="7">
    <source>
        <dbReference type="ARBA" id="ARBA00022898"/>
    </source>
</evidence>
<dbReference type="RefSeq" id="WP_092674537.1">
    <property type="nucleotide sequence ID" value="NZ_BMDN01000002.1"/>
</dbReference>
<dbReference type="PROSITE" id="PS51257">
    <property type="entry name" value="PROKAR_LIPOPROTEIN"/>
    <property type="match status" value="1"/>
</dbReference>
<dbReference type="Gene3D" id="3.40.190.10">
    <property type="entry name" value="Periplasmic binding protein-like II"/>
    <property type="match status" value="2"/>
</dbReference>
<evidence type="ECO:0000313" key="17">
    <source>
        <dbReference type="Proteomes" id="UP000893823"/>
    </source>
</evidence>
<comment type="subunit">
    <text evidence="4">Homodimer.</text>
</comment>
<evidence type="ECO:0000256" key="5">
    <source>
        <dbReference type="ARBA" id="ARBA00022679"/>
    </source>
</evidence>
<evidence type="ECO:0000313" key="14">
    <source>
        <dbReference type="EMBL" id="MCP2367094.1"/>
    </source>
</evidence>
<keyword evidence="7" id="KW-0663">Pyridoxal phosphate</keyword>
<evidence type="ECO:0000256" key="6">
    <source>
        <dbReference type="ARBA" id="ARBA00022723"/>
    </source>
</evidence>
<keyword evidence="17" id="KW-1185">Reference proteome</keyword>
<keyword evidence="5" id="KW-0808">Transferase</keyword>
<dbReference type="GO" id="GO:0046872">
    <property type="term" value="F:metal ion binding"/>
    <property type="evidence" value="ECO:0007669"/>
    <property type="project" value="UniProtKB-KW"/>
</dbReference>
<feature type="chain" id="PRO_5038544240" description="Thiamine pyrimidine synthase" evidence="12">
    <location>
        <begin position="22"/>
        <end position="382"/>
    </location>
</feature>
<evidence type="ECO:0000313" key="15">
    <source>
        <dbReference type="EMBL" id="SDT33064.1"/>
    </source>
</evidence>
<dbReference type="EMBL" id="LT629755">
    <property type="protein sequence ID" value="SDT33064.1"/>
    <property type="molecule type" value="Genomic_DNA"/>
</dbReference>
<sequence length="382" mass="40581">MKRNRIVAGAAAAAATALVLAGCSGGGDTGGGDADGGGGDGELTPVTLQLQWLTQAQFGGYYLAEANGYWEDLGLDVEIVPGAVDIVPQDVLAAGDVDFAIAWVPKALASIEAGAGITNIAQIFERSATLQVAWADSGIEGPEDLSGKQVGSWGFGNEWELFAGLTEADATGYTIVQQNFDMNALLNREIDAAQAMTYNEYAQLLEAVNPETGELYQPEDFSVIDWNEVGTAMLQDAIWANTQRLEDDEQYRETAVKLIQGAILGWIDQRDDPQAAADAVTAAGSTLGTSHQLWMANEINKLIWPSTNGIGHINEDQWDATVEMALATKNQDGAQVITTDPPDSAYTNEYVDEAIANLEADGVDLKGESYEPIEVTLNEGGN</sequence>